<proteinExistence type="inferred from homology"/>
<evidence type="ECO:0000256" key="6">
    <source>
        <dbReference type="ARBA" id="ARBA00022576"/>
    </source>
</evidence>
<feature type="active site" description="For Fru-6P isomerization activity" evidence="10">
    <location>
        <position position="604"/>
    </location>
</feature>
<dbReference type="FunFam" id="3.40.50.10490:FF:000022">
    <property type="entry name" value="Glutamine--fructose-6-phosphate aminotransferase [isomerizing]"/>
    <property type="match status" value="1"/>
</dbReference>
<dbReference type="InterPro" id="IPR029055">
    <property type="entry name" value="Ntn_hydrolases_N"/>
</dbReference>
<name>A0A953I5P4_SYMTR</name>
<dbReference type="GO" id="GO:0006487">
    <property type="term" value="P:protein N-linked glycosylation"/>
    <property type="evidence" value="ECO:0007669"/>
    <property type="project" value="TreeGrafter"/>
</dbReference>
<dbReference type="Gene3D" id="3.40.50.10490">
    <property type="entry name" value="Glucose-6-phosphate isomerase like protein, domain 1"/>
    <property type="match status" value="2"/>
</dbReference>
<dbReference type="FunFam" id="3.60.20.10:FF:000006">
    <property type="entry name" value="Glutamine--fructose-6-phosphate aminotransferase [isomerizing]"/>
    <property type="match status" value="1"/>
</dbReference>
<dbReference type="OMA" id="ASEYRYA"/>
<feature type="domain" description="SIS" evidence="12">
    <location>
        <begin position="458"/>
        <end position="599"/>
    </location>
</feature>
<dbReference type="InterPro" id="IPR005855">
    <property type="entry name" value="GFAT"/>
</dbReference>
<evidence type="ECO:0000256" key="1">
    <source>
        <dbReference type="ARBA" id="ARBA00001031"/>
    </source>
</evidence>
<evidence type="ECO:0000256" key="2">
    <source>
        <dbReference type="ARBA" id="ARBA00004496"/>
    </source>
</evidence>
<dbReference type="FunFam" id="3.40.50.10490:FF:000001">
    <property type="entry name" value="Glutamine--fructose-6-phosphate aminotransferase [isomerizing]"/>
    <property type="match status" value="1"/>
</dbReference>
<evidence type="ECO:0000313" key="14">
    <source>
        <dbReference type="Proteomes" id="UP000732377"/>
    </source>
</evidence>
<dbReference type="GO" id="GO:0006047">
    <property type="term" value="P:UDP-N-acetylglucosamine metabolic process"/>
    <property type="evidence" value="ECO:0007669"/>
    <property type="project" value="TreeGrafter"/>
</dbReference>
<comment type="caution">
    <text evidence="13">The sequence shown here is derived from an EMBL/GenBank/DDBJ whole genome shotgun (WGS) entry which is preliminary data.</text>
</comment>
<dbReference type="AlphaFoldDB" id="A0A953I5P4"/>
<dbReference type="PROSITE" id="PS51278">
    <property type="entry name" value="GATASE_TYPE_2"/>
    <property type="match status" value="1"/>
</dbReference>
<feature type="active site" description="Nucleophile; for GATase activity" evidence="10">
    <location>
        <position position="2"/>
    </location>
</feature>
<dbReference type="CDD" id="cd00714">
    <property type="entry name" value="GFAT"/>
    <property type="match status" value="1"/>
</dbReference>
<gene>
    <name evidence="10 13" type="primary">glmS</name>
    <name evidence="13" type="ORF">CWE10_14185</name>
</gene>
<dbReference type="GO" id="GO:0097367">
    <property type="term" value="F:carbohydrate derivative binding"/>
    <property type="evidence" value="ECO:0007669"/>
    <property type="project" value="InterPro"/>
</dbReference>
<dbReference type="RefSeq" id="WP_011194331.1">
    <property type="nucleotide sequence ID" value="NZ_PIUK01000165.1"/>
</dbReference>
<dbReference type="InterPro" id="IPR001347">
    <property type="entry name" value="SIS_dom"/>
</dbReference>
<keyword evidence="9" id="KW-0315">Glutamine amidotransferase</keyword>
<dbReference type="InterPro" id="IPR035490">
    <property type="entry name" value="GlmS/FrlB_SIS"/>
</dbReference>
<keyword evidence="8" id="KW-0677">Repeat</keyword>
<evidence type="ECO:0000256" key="7">
    <source>
        <dbReference type="ARBA" id="ARBA00022679"/>
    </source>
</evidence>
<comment type="function">
    <text evidence="10">Catalyzes the first step in hexosamine metabolism, converting fructose-6P into glucosamine-6P using glutamine as a nitrogen source.</text>
</comment>
<keyword evidence="7 10" id="KW-0808">Transferase</keyword>
<dbReference type="GO" id="GO:0006002">
    <property type="term" value="P:fructose 6-phosphate metabolic process"/>
    <property type="evidence" value="ECO:0007669"/>
    <property type="project" value="TreeGrafter"/>
</dbReference>
<comment type="subcellular location">
    <subcellularLocation>
        <location evidence="2 10">Cytoplasm</location>
    </subcellularLocation>
</comment>
<sequence length="609" mass="65839">MCGIVGYIGRREALPVLMDGLQRLEYRGYDSAGVALVAGGRTWVEKRKGRLSDLQTVLGNLPSGCRVGIGHTRWATHGRPSDRNAHPHTDTSGRFAVVHNGIIENYAELRAELERQGCVFRSETDTEVIPHLIASCYDGDLVRAVRRAVPRLRGAYAIAVVCQQEPDKIVAVRAASPLVIGLGEGELLLASDIPALLPYTRQVIVMEEGWLAELTPEGVTLTTVAGEPVQPQVMRVDWEPGQAERGGYAHFMLKEIHEQPRALRDTLTGRLDAATGLVTLSEVGLSAAEVRALRKVAMVACGTAAHAGLVGRYLIERLAGIPVEWDLASEYRYREPLVDEHTLFVAVSQSGETADTLAALREARSRGARVLAVTNVVGSTVAREADWVLYTWAGPEIAVASTKAYSTQVVALTLLAIWLGQQNGRIDPAEASALVSGLQHLPDQAGQTLSLEAAVKEAAEALAGHDDVFFIGRNLDYAVALEAQLKLKEISYIHAEAYAAGELKHGPLALITDGVPVVALNTQPDLAEKTISNIQETRARGAFVLGLAQEGDEETARHCDRIFYLPRTHRLLTPALAVIPMQLLAYYAATARGTDVDKPRNLAKSVTVE</sequence>
<dbReference type="NCBIfam" id="TIGR01135">
    <property type="entry name" value="glmS"/>
    <property type="match status" value="1"/>
</dbReference>
<dbReference type="Pfam" id="PF01380">
    <property type="entry name" value="SIS"/>
    <property type="match status" value="2"/>
</dbReference>
<dbReference type="GO" id="GO:0005829">
    <property type="term" value="C:cytosol"/>
    <property type="evidence" value="ECO:0007669"/>
    <property type="project" value="TreeGrafter"/>
</dbReference>
<organism evidence="13 14">
    <name type="scientific">Symbiobacterium thermophilum</name>
    <dbReference type="NCBI Taxonomy" id="2734"/>
    <lineage>
        <taxon>Bacteria</taxon>
        <taxon>Bacillati</taxon>
        <taxon>Bacillota</taxon>
        <taxon>Clostridia</taxon>
        <taxon>Eubacteriales</taxon>
        <taxon>Symbiobacteriaceae</taxon>
        <taxon>Symbiobacterium</taxon>
    </lineage>
</organism>
<dbReference type="SUPFAM" id="SSF53697">
    <property type="entry name" value="SIS domain"/>
    <property type="match status" value="1"/>
</dbReference>
<evidence type="ECO:0000256" key="3">
    <source>
        <dbReference type="ARBA" id="ARBA00012916"/>
    </source>
</evidence>
<evidence type="ECO:0000256" key="8">
    <source>
        <dbReference type="ARBA" id="ARBA00022737"/>
    </source>
</evidence>
<evidence type="ECO:0000256" key="10">
    <source>
        <dbReference type="HAMAP-Rule" id="MF_00164"/>
    </source>
</evidence>
<dbReference type="Proteomes" id="UP000732377">
    <property type="component" value="Unassembled WGS sequence"/>
</dbReference>
<dbReference type="SUPFAM" id="SSF56235">
    <property type="entry name" value="N-terminal nucleophile aminohydrolases (Ntn hydrolases)"/>
    <property type="match status" value="1"/>
</dbReference>
<dbReference type="HAMAP" id="MF_00164">
    <property type="entry name" value="GlmS"/>
    <property type="match status" value="1"/>
</dbReference>
<dbReference type="Pfam" id="PF13522">
    <property type="entry name" value="GATase_6"/>
    <property type="match status" value="1"/>
</dbReference>
<keyword evidence="6 10" id="KW-0032">Aminotransferase</keyword>
<dbReference type="Gene3D" id="3.60.20.10">
    <property type="entry name" value="Glutamine Phosphoribosylpyrophosphate, subunit 1, domain 1"/>
    <property type="match status" value="1"/>
</dbReference>
<evidence type="ECO:0000256" key="5">
    <source>
        <dbReference type="ARBA" id="ARBA00022490"/>
    </source>
</evidence>
<dbReference type="SMR" id="A0A953I5P4"/>
<evidence type="ECO:0000259" key="11">
    <source>
        <dbReference type="PROSITE" id="PS51278"/>
    </source>
</evidence>
<dbReference type="CDD" id="cd05009">
    <property type="entry name" value="SIS_GlmS_GlmD_2"/>
    <property type="match status" value="1"/>
</dbReference>
<dbReference type="CDD" id="cd05008">
    <property type="entry name" value="SIS_GlmS_GlmD_1"/>
    <property type="match status" value="1"/>
</dbReference>
<evidence type="ECO:0000256" key="4">
    <source>
        <dbReference type="ARBA" id="ARBA00016090"/>
    </source>
</evidence>
<accession>A0A953I5P4</accession>
<feature type="domain" description="SIS" evidence="12">
    <location>
        <begin position="286"/>
        <end position="425"/>
    </location>
</feature>
<comment type="subunit">
    <text evidence="10">Homodimer.</text>
</comment>
<keyword evidence="5 10" id="KW-0963">Cytoplasm</keyword>
<feature type="initiator methionine" description="Removed" evidence="10">
    <location>
        <position position="1"/>
    </location>
</feature>
<dbReference type="EC" id="2.6.1.16" evidence="3 10"/>
<evidence type="ECO:0000313" key="13">
    <source>
        <dbReference type="EMBL" id="MBY6277332.1"/>
    </source>
</evidence>
<reference evidence="13" key="1">
    <citation type="submission" date="2017-11" db="EMBL/GenBank/DDBJ databases">
        <title>Three new genomes from thermophilic consortium.</title>
        <authorList>
            <person name="Quaggio R."/>
            <person name="Amgarten D."/>
            <person name="Setubal J.C."/>
        </authorList>
    </citation>
    <scope>NUCLEOTIDE SEQUENCE</scope>
    <source>
        <strain evidence="13">ZCTH01-B2</strain>
    </source>
</reference>
<protein>
    <recommendedName>
        <fullName evidence="4 10">Glutamine--fructose-6-phosphate aminotransferase [isomerizing]</fullName>
        <ecNumber evidence="3 10">2.6.1.16</ecNumber>
    </recommendedName>
    <alternativeName>
        <fullName evidence="10">D-fructose-6-phosphate amidotransferase</fullName>
    </alternativeName>
    <alternativeName>
        <fullName evidence="10">GFAT</fullName>
    </alternativeName>
    <alternativeName>
        <fullName evidence="10">Glucosamine-6-phosphate synthase</fullName>
    </alternativeName>
    <alternativeName>
        <fullName evidence="10">Hexosephosphate aminotransferase</fullName>
    </alternativeName>
    <alternativeName>
        <fullName evidence="10">L-glutamine--D-fructose-6-phosphate amidotransferase</fullName>
    </alternativeName>
</protein>
<evidence type="ECO:0000256" key="9">
    <source>
        <dbReference type="ARBA" id="ARBA00022962"/>
    </source>
</evidence>
<dbReference type="PROSITE" id="PS51464">
    <property type="entry name" value="SIS"/>
    <property type="match status" value="2"/>
</dbReference>
<dbReference type="InterPro" id="IPR017932">
    <property type="entry name" value="GATase_2_dom"/>
</dbReference>
<feature type="domain" description="Glutamine amidotransferase type-2" evidence="11">
    <location>
        <begin position="2"/>
        <end position="217"/>
    </location>
</feature>
<dbReference type="InterPro" id="IPR046348">
    <property type="entry name" value="SIS_dom_sf"/>
</dbReference>
<dbReference type="EMBL" id="PIUK01000165">
    <property type="protein sequence ID" value="MBY6277332.1"/>
    <property type="molecule type" value="Genomic_DNA"/>
</dbReference>
<comment type="catalytic activity">
    <reaction evidence="1 10">
        <text>D-fructose 6-phosphate + L-glutamine = D-glucosamine 6-phosphate + L-glutamate</text>
        <dbReference type="Rhea" id="RHEA:13237"/>
        <dbReference type="ChEBI" id="CHEBI:29985"/>
        <dbReference type="ChEBI" id="CHEBI:58359"/>
        <dbReference type="ChEBI" id="CHEBI:58725"/>
        <dbReference type="ChEBI" id="CHEBI:61527"/>
        <dbReference type="EC" id="2.6.1.16"/>
    </reaction>
</comment>
<dbReference type="NCBIfam" id="NF001484">
    <property type="entry name" value="PRK00331.1"/>
    <property type="match status" value="1"/>
</dbReference>
<dbReference type="GO" id="GO:0005975">
    <property type="term" value="P:carbohydrate metabolic process"/>
    <property type="evidence" value="ECO:0007669"/>
    <property type="project" value="UniProtKB-UniRule"/>
</dbReference>
<dbReference type="PANTHER" id="PTHR10937">
    <property type="entry name" value="GLUCOSAMINE--FRUCTOSE-6-PHOSPHATE AMINOTRANSFERASE, ISOMERIZING"/>
    <property type="match status" value="1"/>
</dbReference>
<dbReference type="GO" id="GO:0004360">
    <property type="term" value="F:glutamine-fructose-6-phosphate transaminase (isomerizing) activity"/>
    <property type="evidence" value="ECO:0007669"/>
    <property type="project" value="UniProtKB-UniRule"/>
</dbReference>
<dbReference type="InterPro" id="IPR047084">
    <property type="entry name" value="GFAT_N"/>
</dbReference>
<dbReference type="InterPro" id="IPR035466">
    <property type="entry name" value="GlmS/AgaS_SIS"/>
</dbReference>
<evidence type="ECO:0000259" key="12">
    <source>
        <dbReference type="PROSITE" id="PS51464"/>
    </source>
</evidence>
<dbReference type="PANTHER" id="PTHR10937:SF0">
    <property type="entry name" value="GLUTAMINE--FRUCTOSE-6-PHOSPHATE TRANSAMINASE (ISOMERIZING)"/>
    <property type="match status" value="1"/>
</dbReference>